<feature type="binding site" evidence="7">
    <location>
        <begin position="91"/>
        <end position="95"/>
    </location>
    <ligand>
        <name>substrate</name>
    </ligand>
</feature>
<feature type="region of interest" description="RNA binding" evidence="7">
    <location>
        <begin position="246"/>
        <end position="252"/>
    </location>
</feature>
<evidence type="ECO:0000256" key="4">
    <source>
        <dbReference type="ARBA" id="ARBA00022694"/>
    </source>
</evidence>
<dbReference type="NCBIfam" id="TIGR00449">
    <property type="entry name" value="tgt_general"/>
    <property type="match status" value="1"/>
</dbReference>
<protein>
    <recommendedName>
        <fullName evidence="7">Queuine tRNA-ribosyltransferase</fullName>
        <ecNumber evidence="7">2.4.2.29</ecNumber>
    </recommendedName>
    <alternativeName>
        <fullName evidence="7">Guanine insertion enzyme</fullName>
    </alternativeName>
    <alternativeName>
        <fullName evidence="7">tRNA-guanine transglycosylase</fullName>
    </alternativeName>
</protein>
<dbReference type="GO" id="GO:0008616">
    <property type="term" value="P:tRNA queuosine(34) biosynthetic process"/>
    <property type="evidence" value="ECO:0007669"/>
    <property type="project" value="UniProtKB-UniRule"/>
</dbReference>
<feature type="binding site" evidence="7">
    <location>
        <position position="305"/>
    </location>
    <ligand>
        <name>Zn(2+)</name>
        <dbReference type="ChEBI" id="CHEBI:29105"/>
    </ligand>
</feature>
<evidence type="ECO:0000256" key="7">
    <source>
        <dbReference type="HAMAP-Rule" id="MF_00168"/>
    </source>
</evidence>
<feature type="domain" description="tRNA-guanine(15) transglycosylase-like" evidence="8">
    <location>
        <begin position="13"/>
        <end position="365"/>
    </location>
</feature>
<evidence type="ECO:0000256" key="1">
    <source>
        <dbReference type="ARBA" id="ARBA00004691"/>
    </source>
</evidence>
<keyword evidence="5 7" id="KW-0671">Queuosine biosynthesis</keyword>
<feature type="binding site" evidence="7">
    <location>
        <position position="188"/>
    </location>
    <ligand>
        <name>substrate</name>
    </ligand>
</feature>
<dbReference type="UniPathway" id="UPA00392"/>
<dbReference type="HAMAP" id="MF_00168">
    <property type="entry name" value="Q_tRNA_Tgt"/>
    <property type="match status" value="1"/>
</dbReference>
<dbReference type="AlphaFoldDB" id="A0A369TQ13"/>
<evidence type="ECO:0000313" key="9">
    <source>
        <dbReference type="EMBL" id="RDD67353.1"/>
    </source>
</evidence>
<dbReference type="NCBIfam" id="TIGR00430">
    <property type="entry name" value="Q_tRNA_tgt"/>
    <property type="match status" value="1"/>
</dbReference>
<dbReference type="InterPro" id="IPR036511">
    <property type="entry name" value="TGT-like_sf"/>
</dbReference>
<dbReference type="SUPFAM" id="SSF51713">
    <property type="entry name" value="tRNA-guanine transglycosylase"/>
    <property type="match status" value="1"/>
</dbReference>
<dbReference type="InterPro" id="IPR002616">
    <property type="entry name" value="tRNA_ribo_trans-like"/>
</dbReference>
<dbReference type="GO" id="GO:0046872">
    <property type="term" value="F:metal ion binding"/>
    <property type="evidence" value="ECO:0007669"/>
    <property type="project" value="UniProtKB-KW"/>
</dbReference>
<dbReference type="RefSeq" id="WP_114510102.1">
    <property type="nucleotide sequence ID" value="NZ_QPMK01000003.1"/>
</dbReference>
<feature type="binding site" evidence="7">
    <location>
        <position position="215"/>
    </location>
    <ligand>
        <name>substrate</name>
    </ligand>
</feature>
<comment type="subunit">
    <text evidence="7">Homodimer. Within each dimer, one monomer is responsible for RNA recognition and catalysis, while the other monomer binds to the replacement base PreQ1.</text>
</comment>
<dbReference type="OrthoDB" id="9805417at2"/>
<proteinExistence type="inferred from homology"/>
<feature type="active site" description="Proton acceptor" evidence="7">
    <location>
        <position position="91"/>
    </location>
</feature>
<name>A0A369TQ13_9RHOB</name>
<keyword evidence="10" id="KW-1185">Reference proteome</keyword>
<dbReference type="Proteomes" id="UP000253977">
    <property type="component" value="Unassembled WGS sequence"/>
</dbReference>
<sequence length="374" mass="40877">MSTSFTLHATDGRARTGVISTPRGDIRTPAFMPVGTAGTVKAMLPGSVRATGADILLGNTYHLMLRPTAERVHRLGGLHKFMNWDRPILTDSGGFQVMSLADLRKLTEHGVTFKSHIDGSKHEITPERSMEIQRLLGSDIVMCFDECPALPATDEAVADSMRLSMRWAERSKLAFGDRPGHMLFGIQQGGVTEELRAESARALTGIGFDGYAIGGLAVGEGQEAMFGVLDYAPEMLPADKPRYLMGVGKPDDIVGAVKRGVDMMDCVLPSRSGRTGQAFTRHGVVNIKNARHQDDPRPLDEACTCPACRDYSRAYLHHVFRSHEMISGMLLTWHNLHYFQEIMQGIRDAIAAGTFADWEAAFHAGRAAGDIDPL</sequence>
<dbReference type="GO" id="GO:0008479">
    <property type="term" value="F:tRNA-guanosine(34) queuine transglycosylase activity"/>
    <property type="evidence" value="ECO:0007669"/>
    <property type="project" value="UniProtKB-UniRule"/>
</dbReference>
<dbReference type="Gene3D" id="3.20.20.105">
    <property type="entry name" value="Queuine tRNA-ribosyltransferase-like"/>
    <property type="match status" value="1"/>
</dbReference>
<keyword evidence="7" id="KW-0479">Metal-binding</keyword>
<comment type="caution">
    <text evidence="9">The sequence shown here is derived from an EMBL/GenBank/DDBJ whole genome shotgun (WGS) entry which is preliminary data.</text>
</comment>
<comment type="function">
    <text evidence="7">Catalyzes the base-exchange of a guanine (G) residue with the queuine precursor 7-aminomethyl-7-deazaguanine (PreQ1) at position 34 (anticodon wobble position) in tRNAs with GU(N) anticodons (tRNA-Asp, -Asn, -His and -Tyr). Catalysis occurs through a double-displacement mechanism. The nucleophile active site attacks the C1' of nucleotide 34 to detach the guanine base from the RNA, forming a covalent enzyme-RNA intermediate. The proton acceptor active site deprotonates the incoming PreQ1, allowing a nucleophilic attack on the C1' of the ribose to form the product. After dissociation, two additional enzymatic reactions on the tRNA convert PreQ1 to queuine (Q), resulting in the hypermodified nucleoside queuosine (7-(((4,5-cis-dihydroxy-2-cyclopenten-1-yl)amino)methyl)-7-deazaguanosine).</text>
</comment>
<feature type="binding site" evidence="7">
    <location>
        <position position="145"/>
    </location>
    <ligand>
        <name>substrate</name>
    </ligand>
</feature>
<comment type="catalytic activity">
    <reaction evidence="6 7">
        <text>7-aminomethyl-7-carbaguanine + guanosine(34) in tRNA = 7-aminomethyl-7-carbaguanosine(34) in tRNA + guanine</text>
        <dbReference type="Rhea" id="RHEA:24104"/>
        <dbReference type="Rhea" id="RHEA-COMP:10341"/>
        <dbReference type="Rhea" id="RHEA-COMP:10342"/>
        <dbReference type="ChEBI" id="CHEBI:16235"/>
        <dbReference type="ChEBI" id="CHEBI:58703"/>
        <dbReference type="ChEBI" id="CHEBI:74269"/>
        <dbReference type="ChEBI" id="CHEBI:82833"/>
        <dbReference type="EC" id="2.4.2.29"/>
    </reaction>
</comment>
<dbReference type="InterPro" id="IPR050076">
    <property type="entry name" value="ArchSynthase1/Queuine_TRR"/>
</dbReference>
<feature type="binding site" evidence="7">
    <location>
        <position position="303"/>
    </location>
    <ligand>
        <name>Zn(2+)</name>
        <dbReference type="ChEBI" id="CHEBI:29105"/>
    </ligand>
</feature>
<reference evidence="9 10" key="1">
    <citation type="submission" date="2018-07" db="EMBL/GenBank/DDBJ databases">
        <title>Thalassococcus profundi sp. nov., a marine bacterium isolated from deep seawater of Okinawa Trough.</title>
        <authorList>
            <person name="Yu M."/>
        </authorList>
    </citation>
    <scope>NUCLEOTIDE SEQUENCE [LARGE SCALE GENOMIC DNA]</scope>
    <source>
        <strain evidence="9 10">WRAS1</strain>
    </source>
</reference>
<dbReference type="PANTHER" id="PTHR46499:SF1">
    <property type="entry name" value="QUEUINE TRNA-RIBOSYLTRANSFERASE"/>
    <property type="match status" value="1"/>
</dbReference>
<dbReference type="EMBL" id="QPMK01000003">
    <property type="protein sequence ID" value="RDD67353.1"/>
    <property type="molecule type" value="Genomic_DNA"/>
</dbReference>
<gene>
    <name evidence="7" type="primary">tgt</name>
    <name evidence="9" type="ORF">DU478_06400</name>
</gene>
<comment type="caution">
    <text evidence="7">Lacks conserved residue(s) required for the propagation of feature annotation.</text>
</comment>
<feature type="binding site" evidence="7">
    <location>
        <position position="334"/>
    </location>
    <ligand>
        <name>Zn(2+)</name>
        <dbReference type="ChEBI" id="CHEBI:29105"/>
    </ligand>
</feature>
<evidence type="ECO:0000259" key="8">
    <source>
        <dbReference type="Pfam" id="PF01702"/>
    </source>
</evidence>
<comment type="pathway">
    <text evidence="1 7">tRNA modification; tRNA-queuosine biosynthesis.</text>
</comment>
<evidence type="ECO:0000256" key="5">
    <source>
        <dbReference type="ARBA" id="ARBA00022785"/>
    </source>
</evidence>
<evidence type="ECO:0000256" key="3">
    <source>
        <dbReference type="ARBA" id="ARBA00022679"/>
    </source>
</evidence>
<keyword evidence="2 7" id="KW-0328">Glycosyltransferase</keyword>
<keyword evidence="4 7" id="KW-0819">tRNA processing</keyword>
<dbReference type="FunFam" id="3.20.20.105:FF:000001">
    <property type="entry name" value="Queuine tRNA-ribosyltransferase"/>
    <property type="match status" value="1"/>
</dbReference>
<dbReference type="EC" id="2.4.2.29" evidence="7"/>
<dbReference type="PANTHER" id="PTHR46499">
    <property type="entry name" value="QUEUINE TRNA-RIBOSYLTRANSFERASE"/>
    <property type="match status" value="1"/>
</dbReference>
<feature type="active site" description="Nucleophile" evidence="7">
    <location>
        <position position="265"/>
    </location>
</feature>
<dbReference type="InterPro" id="IPR004803">
    <property type="entry name" value="TGT"/>
</dbReference>
<comment type="cofactor">
    <cofactor evidence="7">
        <name>Zn(2+)</name>
        <dbReference type="ChEBI" id="CHEBI:29105"/>
    </cofactor>
    <text evidence="7">Binds 1 zinc ion per subunit.</text>
</comment>
<comment type="similarity">
    <text evidence="7">Belongs to the queuine tRNA-ribosyltransferase family.</text>
</comment>
<evidence type="ECO:0000313" key="10">
    <source>
        <dbReference type="Proteomes" id="UP000253977"/>
    </source>
</evidence>
<dbReference type="GO" id="GO:0005829">
    <property type="term" value="C:cytosol"/>
    <property type="evidence" value="ECO:0007669"/>
    <property type="project" value="TreeGrafter"/>
</dbReference>
<keyword evidence="7" id="KW-0862">Zinc</keyword>
<evidence type="ECO:0000256" key="6">
    <source>
        <dbReference type="ARBA" id="ARBA00050112"/>
    </source>
</evidence>
<organism evidence="9 10">
    <name type="scientific">Thalassococcus profundi</name>
    <dbReference type="NCBI Taxonomy" id="2282382"/>
    <lineage>
        <taxon>Bacteria</taxon>
        <taxon>Pseudomonadati</taxon>
        <taxon>Pseudomonadota</taxon>
        <taxon>Alphaproteobacteria</taxon>
        <taxon>Rhodobacterales</taxon>
        <taxon>Roseobacteraceae</taxon>
        <taxon>Thalassococcus</taxon>
    </lineage>
</organism>
<keyword evidence="3 7" id="KW-0808">Transferase</keyword>
<feature type="binding site" evidence="7">
    <location>
        <position position="308"/>
    </location>
    <ligand>
        <name>Zn(2+)</name>
        <dbReference type="ChEBI" id="CHEBI:29105"/>
    </ligand>
</feature>
<evidence type="ECO:0000256" key="2">
    <source>
        <dbReference type="ARBA" id="ARBA00022676"/>
    </source>
</evidence>
<dbReference type="Pfam" id="PF01702">
    <property type="entry name" value="TGT"/>
    <property type="match status" value="1"/>
</dbReference>
<accession>A0A369TQ13</accession>